<sequence length="56" mass="6300">MKPSEGFEHALPDGKMQIKQRWSNSETVQLRLSCPAPFIRKEGSASVVWRIGKASE</sequence>
<name>A0A382HXU5_9ZZZZ</name>
<gene>
    <name evidence="1" type="ORF">METZ01_LOCUS244829</name>
</gene>
<protein>
    <submittedName>
        <fullName evidence="1">Uncharacterized protein</fullName>
    </submittedName>
</protein>
<dbReference type="AlphaFoldDB" id="A0A382HXU5"/>
<reference evidence="1" key="1">
    <citation type="submission" date="2018-05" db="EMBL/GenBank/DDBJ databases">
        <authorList>
            <person name="Lanie J.A."/>
            <person name="Ng W.-L."/>
            <person name="Kazmierczak K.M."/>
            <person name="Andrzejewski T.M."/>
            <person name="Davidsen T.M."/>
            <person name="Wayne K.J."/>
            <person name="Tettelin H."/>
            <person name="Glass J.I."/>
            <person name="Rusch D."/>
            <person name="Podicherti R."/>
            <person name="Tsui H.-C.T."/>
            <person name="Winkler M.E."/>
        </authorList>
    </citation>
    <scope>NUCLEOTIDE SEQUENCE</scope>
</reference>
<dbReference type="EMBL" id="UINC01063878">
    <property type="protein sequence ID" value="SVB91975.1"/>
    <property type="molecule type" value="Genomic_DNA"/>
</dbReference>
<accession>A0A382HXU5</accession>
<organism evidence="1">
    <name type="scientific">marine metagenome</name>
    <dbReference type="NCBI Taxonomy" id="408172"/>
    <lineage>
        <taxon>unclassified sequences</taxon>
        <taxon>metagenomes</taxon>
        <taxon>ecological metagenomes</taxon>
    </lineage>
</organism>
<evidence type="ECO:0000313" key="1">
    <source>
        <dbReference type="EMBL" id="SVB91975.1"/>
    </source>
</evidence>
<proteinExistence type="predicted"/>